<organism evidence="3 4">
    <name type="scientific">Halorubrum xinjiangense</name>
    <dbReference type="NCBI Taxonomy" id="261291"/>
    <lineage>
        <taxon>Archaea</taxon>
        <taxon>Methanobacteriati</taxon>
        <taxon>Methanobacteriota</taxon>
        <taxon>Stenosarchaea group</taxon>
        <taxon>Halobacteria</taxon>
        <taxon>Halobacteriales</taxon>
        <taxon>Haloferacaceae</taxon>
        <taxon>Halorubrum</taxon>
    </lineage>
</organism>
<accession>A0A1G7QJ22</accession>
<feature type="region of interest" description="Disordered" evidence="1">
    <location>
        <begin position="1"/>
        <end position="21"/>
    </location>
</feature>
<name>A0A1G7QJ22_9EURY</name>
<keyword evidence="2" id="KW-0472">Membrane</keyword>
<reference evidence="3 4" key="1">
    <citation type="submission" date="2016-10" db="EMBL/GenBank/DDBJ databases">
        <authorList>
            <person name="Varghese N."/>
            <person name="Submissions S."/>
        </authorList>
    </citation>
    <scope>NUCLEOTIDE SEQUENCE [LARGE SCALE GENOMIC DNA]</scope>
    <source>
        <strain evidence="3 4">CGMCC 1.3527</strain>
    </source>
</reference>
<dbReference type="AlphaFoldDB" id="A0A1G7QJ22"/>
<proteinExistence type="predicted"/>
<evidence type="ECO:0000313" key="3">
    <source>
        <dbReference type="EMBL" id="SDF98531.1"/>
    </source>
</evidence>
<feature type="region of interest" description="Disordered" evidence="1">
    <location>
        <begin position="66"/>
        <end position="86"/>
    </location>
</feature>
<gene>
    <name evidence="3" type="ORF">SAMN04488067_11226</name>
</gene>
<protein>
    <submittedName>
        <fullName evidence="3">Uncharacterized protein</fullName>
    </submittedName>
</protein>
<evidence type="ECO:0000313" key="4">
    <source>
        <dbReference type="Proteomes" id="UP000324020"/>
    </source>
</evidence>
<keyword evidence="2" id="KW-1133">Transmembrane helix</keyword>
<sequence>MVGHAAGPVSTRRRDETTAPAPRTAAGVIPFVLLPVAVVLAASYPVTTAAVVGGVALAKLHRRARRGWKRGENAPLGHSRWTTHDA</sequence>
<keyword evidence="2" id="KW-0812">Transmembrane</keyword>
<feature type="transmembrane region" description="Helical" evidence="2">
    <location>
        <begin position="32"/>
        <end position="60"/>
    </location>
</feature>
<evidence type="ECO:0000256" key="2">
    <source>
        <dbReference type="SAM" id="Phobius"/>
    </source>
</evidence>
<dbReference type="RefSeq" id="WP_188128069.1">
    <property type="nucleotide sequence ID" value="NZ_FNBO01000012.1"/>
</dbReference>
<dbReference type="EMBL" id="FNBO01000012">
    <property type="protein sequence ID" value="SDF98531.1"/>
    <property type="molecule type" value="Genomic_DNA"/>
</dbReference>
<evidence type="ECO:0000256" key="1">
    <source>
        <dbReference type="SAM" id="MobiDB-lite"/>
    </source>
</evidence>
<keyword evidence="4" id="KW-1185">Reference proteome</keyword>
<dbReference type="Proteomes" id="UP000324020">
    <property type="component" value="Unassembled WGS sequence"/>
</dbReference>